<evidence type="ECO:0000256" key="4">
    <source>
        <dbReference type="ARBA" id="ARBA00022659"/>
    </source>
</evidence>
<feature type="disulfide bond" evidence="13">
    <location>
        <begin position="241"/>
        <end position="268"/>
    </location>
</feature>
<feature type="disulfide bond" evidence="13">
    <location>
        <begin position="148"/>
        <end position="191"/>
    </location>
</feature>
<feature type="domain" description="Sushi" evidence="15">
    <location>
        <begin position="334"/>
        <end position="393"/>
    </location>
</feature>
<dbReference type="PANTHER" id="PTHR19325:SF317">
    <property type="entry name" value="COMPLEMENT DECAY-ACCELERATING FACTOR"/>
    <property type="match status" value="1"/>
</dbReference>
<organism evidence="16 17">
    <name type="scientific">Todus mexicanus</name>
    <name type="common">Puerto Rican tody</name>
    <dbReference type="NCBI Taxonomy" id="135184"/>
    <lineage>
        <taxon>Eukaryota</taxon>
        <taxon>Metazoa</taxon>
        <taxon>Chordata</taxon>
        <taxon>Craniata</taxon>
        <taxon>Vertebrata</taxon>
        <taxon>Euteleostomi</taxon>
        <taxon>Archelosauria</taxon>
        <taxon>Archosauria</taxon>
        <taxon>Dinosauria</taxon>
        <taxon>Saurischia</taxon>
        <taxon>Theropoda</taxon>
        <taxon>Coelurosauria</taxon>
        <taxon>Aves</taxon>
        <taxon>Neognathae</taxon>
        <taxon>Neoaves</taxon>
        <taxon>Telluraves</taxon>
        <taxon>Coraciimorphae</taxon>
        <taxon>Coraciiformes</taxon>
        <taxon>Todidae</taxon>
        <taxon>Todus</taxon>
    </lineage>
</organism>
<evidence type="ECO:0000256" key="2">
    <source>
        <dbReference type="ARBA" id="ARBA00010908"/>
    </source>
</evidence>
<evidence type="ECO:0000256" key="7">
    <source>
        <dbReference type="ARBA" id="ARBA00022859"/>
    </source>
</evidence>
<keyword evidence="10 13" id="KW-1015">Disulfide bond</keyword>
<name>A0A851DHP3_TODME</name>
<feature type="domain" description="Sushi" evidence="15">
    <location>
        <begin position="22"/>
        <end position="84"/>
    </location>
</feature>
<keyword evidence="17" id="KW-1185">Reference proteome</keyword>
<dbReference type="AlphaFoldDB" id="A0A851DHP3"/>
<reference evidence="16" key="1">
    <citation type="submission" date="2019-10" db="EMBL/GenBank/DDBJ databases">
        <title>Bird 10,000 Genomes (B10K) Project - Family phase.</title>
        <authorList>
            <person name="Zhang G."/>
        </authorList>
    </citation>
    <scope>NUCLEOTIDE SEQUENCE</scope>
    <source>
        <strain evidence="16">B10K-DU-002-69</strain>
        <tissue evidence="16">Muscle</tissue>
    </source>
</reference>
<feature type="non-terminal residue" evidence="16">
    <location>
        <position position="484"/>
    </location>
</feature>
<evidence type="ECO:0000256" key="13">
    <source>
        <dbReference type="PROSITE-ProRule" id="PRU00302"/>
    </source>
</evidence>
<dbReference type="PROSITE" id="PS50923">
    <property type="entry name" value="SUSHI"/>
    <property type="match status" value="7"/>
</dbReference>
<dbReference type="GO" id="GO:0016020">
    <property type="term" value="C:membrane"/>
    <property type="evidence" value="ECO:0007669"/>
    <property type="project" value="UniProtKB-SubCell"/>
</dbReference>
<evidence type="ECO:0000313" key="16">
    <source>
        <dbReference type="EMBL" id="NWI67898.1"/>
    </source>
</evidence>
<feature type="non-terminal residue" evidence="16">
    <location>
        <position position="1"/>
    </location>
</feature>
<feature type="domain" description="Sushi" evidence="15">
    <location>
        <begin position="146"/>
        <end position="210"/>
    </location>
</feature>
<comment type="caution">
    <text evidence="13">Lacks conserved residue(s) required for the propagation of feature annotation.</text>
</comment>
<evidence type="ECO:0000256" key="5">
    <source>
        <dbReference type="ARBA" id="ARBA00022729"/>
    </source>
</evidence>
<evidence type="ECO:0000256" key="11">
    <source>
        <dbReference type="ARBA" id="ARBA00023180"/>
    </source>
</evidence>
<accession>A0A851DHP3</accession>
<evidence type="ECO:0000256" key="14">
    <source>
        <dbReference type="SAM" id="MobiDB-lite"/>
    </source>
</evidence>
<dbReference type="GO" id="GO:0045087">
    <property type="term" value="P:innate immune response"/>
    <property type="evidence" value="ECO:0007669"/>
    <property type="project" value="UniProtKB-KW"/>
</dbReference>
<evidence type="ECO:0000256" key="1">
    <source>
        <dbReference type="ARBA" id="ARBA00004370"/>
    </source>
</evidence>
<keyword evidence="8" id="KW-0180">Complement pathway</keyword>
<comment type="similarity">
    <text evidence="2">Belongs to the receptors of complement activation (RCA) family.</text>
</comment>
<dbReference type="SUPFAM" id="SSF57535">
    <property type="entry name" value="Complement control module/SCR domain"/>
    <property type="match status" value="7"/>
</dbReference>
<feature type="domain" description="Sushi" evidence="15">
    <location>
        <begin position="85"/>
        <end position="145"/>
    </location>
</feature>
<keyword evidence="9" id="KW-0472">Membrane</keyword>
<dbReference type="Gene3D" id="2.10.70.10">
    <property type="entry name" value="Complement Module, domain 1"/>
    <property type="match status" value="7"/>
</dbReference>
<dbReference type="OrthoDB" id="6127264at2759"/>
<proteinExistence type="inferred from homology"/>
<dbReference type="FunFam" id="2.10.70.10:FF:000014">
    <property type="entry name" value="Membrane cofactor protein"/>
    <property type="match status" value="2"/>
</dbReference>
<protein>
    <submittedName>
        <fullName evidence="16">C4BPA protein</fullName>
    </submittedName>
</protein>
<feature type="domain" description="Sushi" evidence="15">
    <location>
        <begin position="271"/>
        <end position="333"/>
    </location>
</feature>
<evidence type="ECO:0000256" key="8">
    <source>
        <dbReference type="ARBA" id="ARBA00022875"/>
    </source>
</evidence>
<evidence type="ECO:0000313" key="17">
    <source>
        <dbReference type="Proteomes" id="UP000660247"/>
    </source>
</evidence>
<dbReference type="SMART" id="SM00032">
    <property type="entry name" value="CCP"/>
    <property type="match status" value="7"/>
</dbReference>
<evidence type="ECO:0000256" key="10">
    <source>
        <dbReference type="ARBA" id="ARBA00023157"/>
    </source>
</evidence>
<dbReference type="InterPro" id="IPR000436">
    <property type="entry name" value="Sushi_SCR_CCP_dom"/>
</dbReference>
<feature type="region of interest" description="Disordered" evidence="14">
    <location>
        <begin position="1"/>
        <end position="21"/>
    </location>
</feature>
<dbReference type="InterPro" id="IPR050350">
    <property type="entry name" value="Compl-Cell_Adhes-Reg"/>
</dbReference>
<comment type="caution">
    <text evidence="16">The sequence shown here is derived from an EMBL/GenBank/DDBJ whole genome shotgun (WGS) entry which is preliminary data.</text>
</comment>
<comment type="function">
    <text evidence="12">This protein recognizes C4b and C3b fragments that condense with cell-surface hydroxyl or amino groups when nascent C4b and C3b are locally generated during C4 and c3 activation. Interaction of daf with cell-associated C4b and C3b polypeptides interferes with their ability to catalyze the conversion of C2 and factor B to enzymatically active C2a and Bb and thereby prevents the formation of C4b2a and C3bBb, the amplification convertases of the complement cascade. Inhibits complement activation by destabilizing and preventing the formation of C3 and C5 convertases, which prevents complement damage.</text>
</comment>
<evidence type="ECO:0000256" key="9">
    <source>
        <dbReference type="ARBA" id="ARBA00023136"/>
    </source>
</evidence>
<feature type="disulfide bond" evidence="13">
    <location>
        <begin position="400"/>
        <end position="443"/>
    </location>
</feature>
<evidence type="ECO:0000259" key="15">
    <source>
        <dbReference type="PROSITE" id="PS50923"/>
    </source>
</evidence>
<comment type="subcellular location">
    <subcellularLocation>
        <location evidence="1">Membrane</location>
    </subcellularLocation>
</comment>
<dbReference type="CDD" id="cd00033">
    <property type="entry name" value="CCP"/>
    <property type="match status" value="7"/>
</dbReference>
<keyword evidence="4 13" id="KW-0768">Sushi</keyword>
<dbReference type="Proteomes" id="UP000660247">
    <property type="component" value="Unassembled WGS sequence"/>
</dbReference>
<dbReference type="PANTHER" id="PTHR19325">
    <property type="entry name" value="COMPLEMENT COMPONENT-RELATED SUSHI DOMAIN-CONTAINING"/>
    <property type="match status" value="1"/>
</dbReference>
<dbReference type="EMBL" id="WEIS01062928">
    <property type="protein sequence ID" value="NWI67898.1"/>
    <property type="molecule type" value="Genomic_DNA"/>
</dbReference>
<feature type="domain" description="Sushi" evidence="15">
    <location>
        <begin position="398"/>
        <end position="462"/>
    </location>
</feature>
<evidence type="ECO:0000256" key="12">
    <source>
        <dbReference type="ARBA" id="ARBA00045541"/>
    </source>
</evidence>
<keyword evidence="6" id="KW-0677">Repeat</keyword>
<dbReference type="InterPro" id="IPR035976">
    <property type="entry name" value="Sushi/SCR/CCP_sf"/>
</dbReference>
<keyword evidence="5" id="KW-0732">Signal</keyword>
<keyword evidence="3" id="KW-0399">Innate immunity</keyword>
<keyword evidence="7" id="KW-0391">Immunity</keyword>
<evidence type="ECO:0000256" key="3">
    <source>
        <dbReference type="ARBA" id="ARBA00022588"/>
    </source>
</evidence>
<gene>
    <name evidence="16" type="primary">C4bpa_1</name>
    <name evidence="16" type="ORF">TODMEX_R07136</name>
</gene>
<feature type="domain" description="Sushi" evidence="15">
    <location>
        <begin position="211"/>
        <end position="270"/>
    </location>
</feature>
<dbReference type="GO" id="GO:0006958">
    <property type="term" value="P:complement activation, classical pathway"/>
    <property type="evidence" value="ECO:0007669"/>
    <property type="project" value="UniProtKB-KW"/>
</dbReference>
<keyword evidence="11" id="KW-0325">Glycoprotein</keyword>
<dbReference type="Pfam" id="PF00084">
    <property type="entry name" value="Sushi"/>
    <property type="match status" value="7"/>
</dbReference>
<evidence type="ECO:0000256" key="6">
    <source>
        <dbReference type="ARBA" id="ARBA00022737"/>
    </source>
</evidence>
<sequence length="484" mass="52047">VRAGERLRHPLPASLTPPLPAGECQHPPRLVFAEPPAPPEPPYAAGTVLRYRCRPGYTPDGGKSPLVTCNPNSTWSVQPDFCIGKSCAPPHIANGYFEYSTNLQLGATITYKCNLGYRLAGGVTSAKCVLQGNEVSWDADPFCESIPCLPPPAIENGQHSDENRGDFNFGMSVTYSCNQGLALIGEPTIHCTSHDNLNGEWSGPAPECRAVSCRNPEVPNGRRLSGFGTEHTYKDTVTFECNPGHVLSGSSVVTCEADSDWKPPLPTCEPIYCGPAPRFPFAELATAAAERSPAGTELRYRCKPGYTAARGKASVVTCQDDASWSADPDFCTRQQCAPLTIKNGQVIADNFLFETVATFSCHPGYELKESSSVKCVVSGNGVDWDKAPPSCERKLADILCEEPPTINNGIHNGTKGTAFFHGSVVVYKCRDGFTLAGAASVRCEVDRQYQGVWSAPAPECRGDSSYLSLVGIFPLLLAMLIMNI</sequence>